<proteinExistence type="predicted"/>
<name>A0ABY7AKS9_9ALTE</name>
<organism evidence="1 2">
    <name type="scientific">Catenovulum adriaticum</name>
    <dbReference type="NCBI Taxonomy" id="2984846"/>
    <lineage>
        <taxon>Bacteria</taxon>
        <taxon>Pseudomonadati</taxon>
        <taxon>Pseudomonadota</taxon>
        <taxon>Gammaproteobacteria</taxon>
        <taxon>Alteromonadales</taxon>
        <taxon>Alteromonadaceae</taxon>
        <taxon>Catenovulum</taxon>
    </lineage>
</organism>
<dbReference type="Proteomes" id="UP001163726">
    <property type="component" value="Chromosome"/>
</dbReference>
<dbReference type="InterPro" id="IPR047610">
    <property type="entry name" value="ImuA_translesion"/>
</dbReference>
<dbReference type="RefSeq" id="WP_268074181.1">
    <property type="nucleotide sequence ID" value="NZ_CP109965.1"/>
</dbReference>
<reference evidence="1" key="1">
    <citation type="submission" date="2022-10" db="EMBL/GenBank/DDBJ databases">
        <title>Catenovulum adriacola sp. nov. isolated in the Harbour of Susak.</title>
        <authorList>
            <person name="Schoch T."/>
            <person name="Reich S.J."/>
            <person name="Stoeferle S."/>
            <person name="Flaiz M."/>
            <person name="Kazda M."/>
            <person name="Riedel C.U."/>
            <person name="Duerre P."/>
        </authorList>
    </citation>
    <scope>NUCLEOTIDE SEQUENCE</scope>
    <source>
        <strain evidence="1">TS8</strain>
    </source>
</reference>
<dbReference type="EMBL" id="CP109965">
    <property type="protein sequence ID" value="WAJ69887.1"/>
    <property type="molecule type" value="Genomic_DNA"/>
</dbReference>
<keyword evidence="2" id="KW-1185">Reference proteome</keyword>
<dbReference type="SUPFAM" id="SSF52540">
    <property type="entry name" value="P-loop containing nucleoside triphosphate hydrolases"/>
    <property type="match status" value="1"/>
</dbReference>
<dbReference type="InterPro" id="IPR027417">
    <property type="entry name" value="P-loop_NTPase"/>
</dbReference>
<evidence type="ECO:0000313" key="1">
    <source>
        <dbReference type="EMBL" id="WAJ69887.1"/>
    </source>
</evidence>
<gene>
    <name evidence="1" type="primary">imuA</name>
    <name evidence="1" type="ORF">OLW01_12130</name>
</gene>
<accession>A0ABY7AKS9</accession>
<dbReference type="Gene3D" id="3.40.50.300">
    <property type="entry name" value="P-loop containing nucleotide triphosphate hydrolases"/>
    <property type="match status" value="1"/>
</dbReference>
<dbReference type="PIRSF" id="PIRSF037290">
    <property type="entry name" value="UCP037290"/>
    <property type="match status" value="1"/>
</dbReference>
<protein>
    <submittedName>
        <fullName evidence="1">Translesion DNA synthesis-associated protein ImuA</fullName>
    </submittedName>
</protein>
<evidence type="ECO:0000313" key="2">
    <source>
        <dbReference type="Proteomes" id="UP001163726"/>
    </source>
</evidence>
<dbReference type="InterPro" id="IPR017166">
    <property type="entry name" value="UCP037290"/>
</dbReference>
<dbReference type="NCBIfam" id="NF033429">
    <property type="entry name" value="ImuA_translesion"/>
    <property type="match status" value="1"/>
</dbReference>
<sequence>MNNIIELLQRQQLIFNASTQRQTQNVTETGYGELDHALNGGLTQIGVIELLSQTAIGELRLLMPSLYSDSTRLLVLVSPPAHVNAQMFSAQGIKLKNILVIQPDNFKDSLWAVEQCLSSGSCHSVLFWPENELAIHQIKRFQLACEKGQCRHILFRAERLERISLPLELSLSLYAQSSGLLAKVNKRKCGWPSKAFNIDMSSRWPELIQPSRPKNILTFPAATSA</sequence>